<dbReference type="InterPro" id="IPR002372">
    <property type="entry name" value="PQQ_rpt_dom"/>
</dbReference>
<name>A0A1Y6CB07_9BACT</name>
<dbReference type="InterPro" id="IPR011047">
    <property type="entry name" value="Quinoprotein_ADH-like_sf"/>
</dbReference>
<dbReference type="RefSeq" id="WP_132322092.1">
    <property type="nucleotide sequence ID" value="NZ_FWZT01000017.1"/>
</dbReference>
<dbReference type="OrthoDB" id="5288823at2"/>
<keyword evidence="3" id="KW-1185">Reference proteome</keyword>
<dbReference type="SUPFAM" id="SSF50998">
    <property type="entry name" value="Quinoprotein alcohol dehydrogenase-like"/>
    <property type="match status" value="2"/>
</dbReference>
<feature type="domain" description="Pyrrolo-quinoline quinone repeat" evidence="1">
    <location>
        <begin position="75"/>
        <end position="302"/>
    </location>
</feature>
<dbReference type="AlphaFoldDB" id="A0A1Y6CB07"/>
<accession>A0A1Y6CB07</accession>
<dbReference type="Proteomes" id="UP000192907">
    <property type="component" value="Unassembled WGS sequence"/>
</dbReference>
<sequence length="374" mass="40322">MKRFAGLFLLFSSCASIEPKNLCLSSDGGDTPCRPYRAGMISLNRDLDQQKPLGVAEEGGWVVVDDLLIGSAYSGWLQATSLKTKANAWWLELGNPVASPVASIGQHLVVGLRDGTVMKVDAKTGKVSWKQRLGRFVSRRPTLTGSSLLVTTVDQKLFALDFTTGQTRWIYNAGSSNNIILDGGAAPTVLGSLVLVGTSEGEVHGVDLNTGKRIWDFVPASSSSRFNDVVGQMASLDGNLLVSRYDGMVFSMSVATGRRRILWQKDLTGITDSYYRDGVYYIGCLNGDFYALDGISGRVLWKSEVGEPTASITPGEKIVYVGGTGGRISALDTKTGQLLWADDVEGALSRTPVLFGDILYFSTGLKVLYGYKVL</sequence>
<dbReference type="PANTHER" id="PTHR34512:SF30">
    <property type="entry name" value="OUTER MEMBRANE PROTEIN ASSEMBLY FACTOR BAMB"/>
    <property type="match status" value="1"/>
</dbReference>
<gene>
    <name evidence="2" type="ORF">SAMN06296036_11767</name>
</gene>
<organism evidence="2 3">
    <name type="scientific">Pseudobacteriovorax antillogorgiicola</name>
    <dbReference type="NCBI Taxonomy" id="1513793"/>
    <lineage>
        <taxon>Bacteria</taxon>
        <taxon>Pseudomonadati</taxon>
        <taxon>Bdellovibrionota</taxon>
        <taxon>Oligoflexia</taxon>
        <taxon>Oligoflexales</taxon>
        <taxon>Pseudobacteriovoracaceae</taxon>
        <taxon>Pseudobacteriovorax</taxon>
    </lineage>
</organism>
<dbReference type="InterPro" id="IPR018391">
    <property type="entry name" value="PQQ_b-propeller_rpt"/>
</dbReference>
<dbReference type="PANTHER" id="PTHR34512">
    <property type="entry name" value="CELL SURFACE PROTEIN"/>
    <property type="match status" value="1"/>
</dbReference>
<reference evidence="3" key="1">
    <citation type="submission" date="2017-04" db="EMBL/GenBank/DDBJ databases">
        <authorList>
            <person name="Varghese N."/>
            <person name="Submissions S."/>
        </authorList>
    </citation>
    <scope>NUCLEOTIDE SEQUENCE [LARGE SCALE GENOMIC DNA]</scope>
    <source>
        <strain evidence="3">RKEM611</strain>
    </source>
</reference>
<dbReference type="EMBL" id="FWZT01000017">
    <property type="protein sequence ID" value="SMF55001.1"/>
    <property type="molecule type" value="Genomic_DNA"/>
</dbReference>
<evidence type="ECO:0000313" key="2">
    <source>
        <dbReference type="EMBL" id="SMF55001.1"/>
    </source>
</evidence>
<dbReference type="STRING" id="1513793.SAMN06296036_11767"/>
<evidence type="ECO:0000259" key="1">
    <source>
        <dbReference type="Pfam" id="PF13360"/>
    </source>
</evidence>
<protein>
    <submittedName>
        <fullName evidence="2">Beta-barrel assembly machine subunit BamB</fullName>
    </submittedName>
</protein>
<dbReference type="SMART" id="SM00564">
    <property type="entry name" value="PQQ"/>
    <property type="match status" value="6"/>
</dbReference>
<proteinExistence type="predicted"/>
<dbReference type="InterPro" id="IPR015943">
    <property type="entry name" value="WD40/YVTN_repeat-like_dom_sf"/>
</dbReference>
<dbReference type="Gene3D" id="2.130.10.10">
    <property type="entry name" value="YVTN repeat-like/Quinoprotein amine dehydrogenase"/>
    <property type="match status" value="2"/>
</dbReference>
<evidence type="ECO:0000313" key="3">
    <source>
        <dbReference type="Proteomes" id="UP000192907"/>
    </source>
</evidence>
<dbReference type="Pfam" id="PF13360">
    <property type="entry name" value="PQQ_2"/>
    <property type="match status" value="1"/>
</dbReference>